<accession>A0AB39MEC3</accession>
<dbReference type="AlphaFoldDB" id="A0AB39MEC3"/>
<proteinExistence type="predicted"/>
<sequence>MFKVVSEDAFGTAPRRTLGEFETNAEAWRFIQDTHTGRQLVVIEGGRKRAVFTWLHKGHDVYSLVKWQGPFTFDFGSWVPTGVEATGLGENRRVWTV</sequence>
<gene>
    <name evidence="1" type="ORF">AB5J58_32640</name>
</gene>
<dbReference type="EMBL" id="CP163431">
    <property type="protein sequence ID" value="XDQ04620.1"/>
    <property type="molecule type" value="Genomic_DNA"/>
</dbReference>
<evidence type="ECO:0000313" key="1">
    <source>
        <dbReference type="EMBL" id="XDQ04620.1"/>
    </source>
</evidence>
<name>A0AB39MEC3_9ACTN</name>
<dbReference type="RefSeq" id="WP_369190132.1">
    <property type="nucleotide sequence ID" value="NZ_CP163431.1"/>
</dbReference>
<protein>
    <submittedName>
        <fullName evidence="1">Uncharacterized protein</fullName>
    </submittedName>
</protein>
<reference evidence="1" key="1">
    <citation type="submission" date="2024-07" db="EMBL/GenBank/DDBJ databases">
        <authorList>
            <person name="Yu S.T."/>
        </authorList>
    </citation>
    <scope>NUCLEOTIDE SEQUENCE</scope>
    <source>
        <strain evidence="1">R08</strain>
    </source>
</reference>
<organism evidence="1">
    <name type="scientific">Streptomyces sp. R08</name>
    <dbReference type="NCBI Taxonomy" id="3238624"/>
    <lineage>
        <taxon>Bacteria</taxon>
        <taxon>Bacillati</taxon>
        <taxon>Actinomycetota</taxon>
        <taxon>Actinomycetes</taxon>
        <taxon>Kitasatosporales</taxon>
        <taxon>Streptomycetaceae</taxon>
        <taxon>Streptomyces</taxon>
    </lineage>
</organism>